<dbReference type="PANTHER" id="PTHR19300:SF57">
    <property type="entry name" value="BETA-1,4-N-ACETYLGALACTOSAMINYLTRANSFERASE"/>
    <property type="match status" value="1"/>
</dbReference>
<dbReference type="GO" id="GO:0016020">
    <property type="term" value="C:membrane"/>
    <property type="evidence" value="ECO:0007669"/>
    <property type="project" value="UniProtKB-SubCell"/>
</dbReference>
<evidence type="ECO:0008006" key="14">
    <source>
        <dbReference type="Google" id="ProtNLM"/>
    </source>
</evidence>
<evidence type="ECO:0000256" key="8">
    <source>
        <dbReference type="ARBA" id="ARBA00022989"/>
    </source>
</evidence>
<keyword evidence="10" id="KW-0325">Glycoprotein</keyword>
<sequence length="287" mass="33669">MTEVESSFLFSPSSELDEMLNVPEIVFVVPYRNREQHKTFFTRYMTDYVLKDVKFRWQILFIHQCDMRAFNRGAMKNLGFKYLKDTYPKYYKDITIVFNDVDTAPYKPGVVDYQTTHGVVKHFYGFDFAFGGIVSMKAGDFETLNGFPNLWAWGFEDNELQLRWNEIFGKSKIDRSTFFKEGDSNILVIFHGVHKLVSPKQKEEYGNIGIRNRKPNARLSNGLNTIYDVNYEREELEPNVIMVNVNKFETQNKAENYTYEKIDLSQVKYQISGKRRGGQMGMLNTRS</sequence>
<dbReference type="InterPro" id="IPR027791">
    <property type="entry name" value="Galactosyl_T_C"/>
</dbReference>
<evidence type="ECO:0000313" key="13">
    <source>
        <dbReference type="EMBL" id="QHS95809.1"/>
    </source>
</evidence>
<dbReference type="UniPathway" id="UPA00378"/>
<name>A0A6C0BWA2_9ZZZZ</name>
<dbReference type="InterPro" id="IPR003859">
    <property type="entry name" value="Galactosyl_T"/>
</dbReference>
<evidence type="ECO:0000256" key="3">
    <source>
        <dbReference type="ARBA" id="ARBA00005735"/>
    </source>
</evidence>
<evidence type="ECO:0000256" key="10">
    <source>
        <dbReference type="ARBA" id="ARBA00023180"/>
    </source>
</evidence>
<keyword evidence="9" id="KW-0472">Membrane</keyword>
<dbReference type="AlphaFoldDB" id="A0A6C0BWA2"/>
<comment type="subcellular location">
    <subcellularLocation>
        <location evidence="1">Membrane</location>
        <topology evidence="1">Single-pass type II membrane protein</topology>
    </subcellularLocation>
</comment>
<dbReference type="EMBL" id="MN739258">
    <property type="protein sequence ID" value="QHS95809.1"/>
    <property type="molecule type" value="Genomic_DNA"/>
</dbReference>
<organism evidence="13">
    <name type="scientific">viral metagenome</name>
    <dbReference type="NCBI Taxonomy" id="1070528"/>
    <lineage>
        <taxon>unclassified sequences</taxon>
        <taxon>metagenomes</taxon>
        <taxon>organismal metagenomes</taxon>
    </lineage>
</organism>
<evidence type="ECO:0000256" key="6">
    <source>
        <dbReference type="ARBA" id="ARBA00022692"/>
    </source>
</evidence>
<evidence type="ECO:0000256" key="1">
    <source>
        <dbReference type="ARBA" id="ARBA00004606"/>
    </source>
</evidence>
<keyword evidence="5" id="KW-0808">Transferase</keyword>
<dbReference type="Pfam" id="PF13733">
    <property type="entry name" value="Glyco_transf_7N"/>
    <property type="match status" value="1"/>
</dbReference>
<dbReference type="InterPro" id="IPR027995">
    <property type="entry name" value="Galactosyl_T_N"/>
</dbReference>
<dbReference type="GO" id="GO:0008378">
    <property type="term" value="F:galactosyltransferase activity"/>
    <property type="evidence" value="ECO:0007669"/>
    <property type="project" value="TreeGrafter"/>
</dbReference>
<evidence type="ECO:0000259" key="11">
    <source>
        <dbReference type="Pfam" id="PF02709"/>
    </source>
</evidence>
<dbReference type="PANTHER" id="PTHR19300">
    <property type="entry name" value="BETA-1,4-GALACTOSYLTRANSFERASE"/>
    <property type="match status" value="1"/>
</dbReference>
<dbReference type="GO" id="GO:0005794">
    <property type="term" value="C:Golgi apparatus"/>
    <property type="evidence" value="ECO:0007669"/>
    <property type="project" value="TreeGrafter"/>
</dbReference>
<dbReference type="GO" id="GO:0005975">
    <property type="term" value="P:carbohydrate metabolic process"/>
    <property type="evidence" value="ECO:0007669"/>
    <property type="project" value="InterPro"/>
</dbReference>
<proteinExistence type="inferred from homology"/>
<keyword evidence="4" id="KW-0328">Glycosyltransferase</keyword>
<evidence type="ECO:0000256" key="5">
    <source>
        <dbReference type="ARBA" id="ARBA00022679"/>
    </source>
</evidence>
<feature type="domain" description="Galactosyltransferase N-terminal" evidence="12">
    <location>
        <begin position="24"/>
        <end position="105"/>
    </location>
</feature>
<comment type="similarity">
    <text evidence="3">Belongs to the glycosyltransferase 7 family.</text>
</comment>
<feature type="domain" description="Galactosyltransferase C-terminal" evidence="11">
    <location>
        <begin position="128"/>
        <end position="166"/>
    </location>
</feature>
<keyword evidence="7" id="KW-0735">Signal-anchor</keyword>
<protein>
    <recommendedName>
        <fullName evidence="14">Galactosyltransferase C-terminal domain-containing protein</fullName>
    </recommendedName>
</protein>
<dbReference type="SUPFAM" id="SSF53448">
    <property type="entry name" value="Nucleotide-diphospho-sugar transferases"/>
    <property type="match status" value="1"/>
</dbReference>
<evidence type="ECO:0000256" key="2">
    <source>
        <dbReference type="ARBA" id="ARBA00004922"/>
    </source>
</evidence>
<keyword evidence="8" id="KW-1133">Transmembrane helix</keyword>
<evidence type="ECO:0000256" key="7">
    <source>
        <dbReference type="ARBA" id="ARBA00022968"/>
    </source>
</evidence>
<dbReference type="Gene3D" id="3.90.550.10">
    <property type="entry name" value="Spore Coat Polysaccharide Biosynthesis Protein SpsA, Chain A"/>
    <property type="match status" value="1"/>
</dbReference>
<reference evidence="13" key="1">
    <citation type="journal article" date="2020" name="Nature">
        <title>Giant virus diversity and host interactions through global metagenomics.</title>
        <authorList>
            <person name="Schulz F."/>
            <person name="Roux S."/>
            <person name="Paez-Espino D."/>
            <person name="Jungbluth S."/>
            <person name="Walsh D.A."/>
            <person name="Denef V.J."/>
            <person name="McMahon K.D."/>
            <person name="Konstantinidis K.T."/>
            <person name="Eloe-Fadrosh E.A."/>
            <person name="Kyrpides N.C."/>
            <person name="Woyke T."/>
        </authorList>
    </citation>
    <scope>NUCLEOTIDE SEQUENCE</scope>
    <source>
        <strain evidence="13">GVMAG-M-3300018868-6</strain>
    </source>
</reference>
<evidence type="ECO:0000259" key="12">
    <source>
        <dbReference type="Pfam" id="PF13733"/>
    </source>
</evidence>
<evidence type="ECO:0000256" key="9">
    <source>
        <dbReference type="ARBA" id="ARBA00023136"/>
    </source>
</evidence>
<dbReference type="Pfam" id="PF02709">
    <property type="entry name" value="Glyco_transf_7C"/>
    <property type="match status" value="1"/>
</dbReference>
<keyword evidence="6" id="KW-0812">Transmembrane</keyword>
<accession>A0A6C0BWA2</accession>
<dbReference type="InterPro" id="IPR029044">
    <property type="entry name" value="Nucleotide-diphossugar_trans"/>
</dbReference>
<comment type="pathway">
    <text evidence="2">Protein modification; protein glycosylation.</text>
</comment>
<evidence type="ECO:0000256" key="4">
    <source>
        <dbReference type="ARBA" id="ARBA00022676"/>
    </source>
</evidence>